<feature type="region of interest" description="Disordered" evidence="1">
    <location>
        <begin position="1"/>
        <end position="25"/>
    </location>
</feature>
<dbReference type="HOGENOM" id="CLU_2310596_0_0_1"/>
<accession>A0A0E0DAM1</accession>
<name>A0A0E0DAM1_9ORYZ</name>
<sequence length="100" mass="11014">MVLAVESARSGMGRQGQQAEGRRGKVEEEVEVSLTCGTHGAPCFSARAAFRSVCPRRLAPSPICSTRPRWVQFISIFNSVMCRSGFLDIILESDLVQGYY</sequence>
<reference evidence="2" key="2">
    <citation type="submission" date="2018-05" db="EMBL/GenBank/DDBJ databases">
        <title>OmerRS3 (Oryza meridionalis Reference Sequence Version 3).</title>
        <authorList>
            <person name="Zhang J."/>
            <person name="Kudrna D."/>
            <person name="Lee S."/>
            <person name="Talag J."/>
            <person name="Welchert J."/>
            <person name="Wing R.A."/>
        </authorList>
    </citation>
    <scope>NUCLEOTIDE SEQUENCE [LARGE SCALE GENOMIC DNA]</scope>
    <source>
        <strain evidence="2">cv. OR44</strain>
    </source>
</reference>
<proteinExistence type="predicted"/>
<keyword evidence="3" id="KW-1185">Reference proteome</keyword>
<evidence type="ECO:0000256" key="1">
    <source>
        <dbReference type="SAM" id="MobiDB-lite"/>
    </source>
</evidence>
<dbReference type="Proteomes" id="UP000008021">
    <property type="component" value="Chromosome 4"/>
</dbReference>
<dbReference type="Gramene" id="OMERI04G02100.1">
    <property type="protein sequence ID" value="OMERI04G02100.1"/>
    <property type="gene ID" value="OMERI04G02100"/>
</dbReference>
<protein>
    <submittedName>
        <fullName evidence="2">Uncharacterized protein</fullName>
    </submittedName>
</protein>
<organism evidence="2">
    <name type="scientific">Oryza meridionalis</name>
    <dbReference type="NCBI Taxonomy" id="40149"/>
    <lineage>
        <taxon>Eukaryota</taxon>
        <taxon>Viridiplantae</taxon>
        <taxon>Streptophyta</taxon>
        <taxon>Embryophyta</taxon>
        <taxon>Tracheophyta</taxon>
        <taxon>Spermatophyta</taxon>
        <taxon>Magnoliopsida</taxon>
        <taxon>Liliopsida</taxon>
        <taxon>Poales</taxon>
        <taxon>Poaceae</taxon>
        <taxon>BOP clade</taxon>
        <taxon>Oryzoideae</taxon>
        <taxon>Oryzeae</taxon>
        <taxon>Oryzinae</taxon>
        <taxon>Oryza</taxon>
    </lineage>
</organism>
<dbReference type="AlphaFoldDB" id="A0A0E0DAM1"/>
<evidence type="ECO:0000313" key="3">
    <source>
        <dbReference type="Proteomes" id="UP000008021"/>
    </source>
</evidence>
<reference evidence="2" key="1">
    <citation type="submission" date="2015-04" db="UniProtKB">
        <authorList>
            <consortium name="EnsemblPlants"/>
        </authorList>
    </citation>
    <scope>IDENTIFICATION</scope>
</reference>
<evidence type="ECO:0000313" key="2">
    <source>
        <dbReference type="EnsemblPlants" id="OMERI04G02100.1"/>
    </source>
</evidence>
<dbReference type="EnsemblPlants" id="OMERI04G02100.1">
    <property type="protein sequence ID" value="OMERI04G02100.1"/>
    <property type="gene ID" value="OMERI04G02100"/>
</dbReference>